<evidence type="ECO:0000313" key="4">
    <source>
        <dbReference type="EMBL" id="MFD2612650.1"/>
    </source>
</evidence>
<dbReference type="InterPro" id="IPR016181">
    <property type="entry name" value="Acyl_CoA_acyltransferase"/>
</dbReference>
<dbReference type="PANTHER" id="PTHR43420">
    <property type="entry name" value="ACETYLTRANSFERASE"/>
    <property type="match status" value="1"/>
</dbReference>
<comment type="caution">
    <text evidence="4">The sequence shown here is derived from an EMBL/GenBank/DDBJ whole genome shotgun (WGS) entry which is preliminary data.</text>
</comment>
<reference evidence="5" key="1">
    <citation type="journal article" date="2019" name="Int. J. Syst. Evol. Microbiol.">
        <title>The Global Catalogue of Microorganisms (GCM) 10K type strain sequencing project: providing services to taxonomists for standard genome sequencing and annotation.</title>
        <authorList>
            <consortium name="The Broad Institute Genomics Platform"/>
            <consortium name="The Broad Institute Genome Sequencing Center for Infectious Disease"/>
            <person name="Wu L."/>
            <person name="Ma J."/>
        </authorList>
    </citation>
    <scope>NUCLEOTIDE SEQUENCE [LARGE SCALE GENOMIC DNA]</scope>
    <source>
        <strain evidence="5">KCTC 3950</strain>
    </source>
</reference>
<sequence length="168" mass="18853">MIDIRVLTPADAEPFWNLRLRALKEHPRAFLASYEENEHLQPAEVAHRLDRTDSNVVIGAFTPESGLIGIVGLVREQRQKTRHRATIWGMYVAPDSQSGGIGAQLLARAIEEGRTMEGLSIIELSVILPNPPAQRLYDKMGFAVYGLHPRALRVDGLDYDEELRSLEL</sequence>
<dbReference type="RefSeq" id="WP_377602368.1">
    <property type="nucleotide sequence ID" value="NZ_JBHUME010000007.1"/>
</dbReference>
<dbReference type="EMBL" id="JBHUME010000007">
    <property type="protein sequence ID" value="MFD2612650.1"/>
    <property type="molecule type" value="Genomic_DNA"/>
</dbReference>
<dbReference type="GO" id="GO:0016746">
    <property type="term" value="F:acyltransferase activity"/>
    <property type="evidence" value="ECO:0007669"/>
    <property type="project" value="UniProtKB-KW"/>
</dbReference>
<dbReference type="InterPro" id="IPR050680">
    <property type="entry name" value="YpeA/RimI_acetyltransf"/>
</dbReference>
<dbReference type="SUPFAM" id="SSF55729">
    <property type="entry name" value="Acyl-CoA N-acyltransferases (Nat)"/>
    <property type="match status" value="1"/>
</dbReference>
<keyword evidence="1 4" id="KW-0808">Transferase</keyword>
<accession>A0ABW5PDS6</accession>
<evidence type="ECO:0000313" key="5">
    <source>
        <dbReference type="Proteomes" id="UP001597541"/>
    </source>
</evidence>
<dbReference type="Proteomes" id="UP001597541">
    <property type="component" value="Unassembled WGS sequence"/>
</dbReference>
<proteinExistence type="predicted"/>
<dbReference type="PROSITE" id="PS51186">
    <property type="entry name" value="GNAT"/>
    <property type="match status" value="1"/>
</dbReference>
<feature type="domain" description="N-acetyltransferase" evidence="3">
    <location>
        <begin position="2"/>
        <end position="164"/>
    </location>
</feature>
<dbReference type="CDD" id="cd04301">
    <property type="entry name" value="NAT_SF"/>
    <property type="match status" value="1"/>
</dbReference>
<dbReference type="Pfam" id="PF00583">
    <property type="entry name" value="Acetyltransf_1"/>
    <property type="match status" value="1"/>
</dbReference>
<name>A0ABW5PDS6_9BACL</name>
<keyword evidence="5" id="KW-1185">Reference proteome</keyword>
<dbReference type="InterPro" id="IPR000182">
    <property type="entry name" value="GNAT_dom"/>
</dbReference>
<keyword evidence="2 4" id="KW-0012">Acyltransferase</keyword>
<protein>
    <submittedName>
        <fullName evidence="4">GNAT family N-acetyltransferase</fullName>
        <ecNumber evidence="4">2.3.-.-</ecNumber>
    </submittedName>
</protein>
<gene>
    <name evidence="4" type="ORF">ACFSUF_09475</name>
</gene>
<dbReference type="Gene3D" id="3.40.630.30">
    <property type="match status" value="1"/>
</dbReference>
<evidence type="ECO:0000256" key="1">
    <source>
        <dbReference type="ARBA" id="ARBA00022679"/>
    </source>
</evidence>
<organism evidence="4 5">
    <name type="scientific">Paenibacillus gansuensis</name>
    <dbReference type="NCBI Taxonomy" id="306542"/>
    <lineage>
        <taxon>Bacteria</taxon>
        <taxon>Bacillati</taxon>
        <taxon>Bacillota</taxon>
        <taxon>Bacilli</taxon>
        <taxon>Bacillales</taxon>
        <taxon>Paenibacillaceae</taxon>
        <taxon>Paenibacillus</taxon>
    </lineage>
</organism>
<evidence type="ECO:0000256" key="2">
    <source>
        <dbReference type="ARBA" id="ARBA00023315"/>
    </source>
</evidence>
<evidence type="ECO:0000259" key="3">
    <source>
        <dbReference type="PROSITE" id="PS51186"/>
    </source>
</evidence>
<dbReference type="EC" id="2.3.-.-" evidence="4"/>